<name>A0AAE8YMP3_9CAUD</name>
<feature type="coiled-coil region" evidence="1">
    <location>
        <begin position="52"/>
        <end position="93"/>
    </location>
</feature>
<protein>
    <submittedName>
        <fullName evidence="2">Uncharacterized protein</fullName>
    </submittedName>
</protein>
<gene>
    <name evidence="2" type="ORF">CHEWBECCA_249</name>
</gene>
<dbReference type="Proteomes" id="UP000827751">
    <property type="component" value="Segment"/>
</dbReference>
<sequence>MEVDIMKWLDKLLNKKAPVDLDRDGQIETIGQEVDGLVEGFKRVFDGIASKTDKLQDIVNEAEEVIIKAESDIEKAKEQIEKNLRIKKKLEDLF</sequence>
<evidence type="ECO:0000313" key="3">
    <source>
        <dbReference type="Proteomes" id="UP000827751"/>
    </source>
</evidence>
<evidence type="ECO:0000313" key="2">
    <source>
        <dbReference type="EMBL" id="UGO46312.1"/>
    </source>
</evidence>
<proteinExistence type="predicted"/>
<keyword evidence="3" id="KW-1185">Reference proteome</keyword>
<evidence type="ECO:0000256" key="1">
    <source>
        <dbReference type="SAM" id="Coils"/>
    </source>
</evidence>
<dbReference type="EMBL" id="OK499972">
    <property type="protein sequence ID" value="UGO46312.1"/>
    <property type="molecule type" value="Genomic_DNA"/>
</dbReference>
<keyword evidence="1" id="KW-0175">Coiled coil</keyword>
<reference evidence="2 3" key="1">
    <citation type="submission" date="2021-10" db="EMBL/GenBank/DDBJ databases">
        <authorList>
            <person name="Lavering E.D."/>
            <person name="James R."/>
            <person name="Fairhom J.D."/>
            <person name="Ogilvie B.H."/>
            <person name="Thurgood T.L."/>
            <person name="Robison R.A."/>
            <person name="Grose J.H."/>
        </authorList>
    </citation>
    <scope>NUCLEOTIDE SEQUENCE [LARGE SCALE GENOMIC DNA]</scope>
</reference>
<accession>A0AAE8YMP3</accession>
<organism evidence="2 3">
    <name type="scientific">Bacillus phage vB_BanS_Chewbecca</name>
    <dbReference type="NCBI Taxonomy" id="2894786"/>
    <lineage>
        <taxon>Viruses</taxon>
        <taxon>Duplodnaviria</taxon>
        <taxon>Heunggongvirae</taxon>
        <taxon>Uroviricota</taxon>
        <taxon>Caudoviricetes</taxon>
        <taxon>Joanripponvirinae</taxon>
        <taxon>Tsamsavirus</taxon>
        <taxon>Tsamsavirus chewbecca</taxon>
    </lineage>
</organism>